<dbReference type="InterPro" id="IPR000953">
    <property type="entry name" value="Chromo/chromo_shadow_dom"/>
</dbReference>
<dbReference type="GO" id="GO:0003723">
    <property type="term" value="F:RNA binding"/>
    <property type="evidence" value="ECO:0007669"/>
    <property type="project" value="UniProtKB-KW"/>
</dbReference>
<dbReference type="SUPFAM" id="SSF54160">
    <property type="entry name" value="Chromo domain-like"/>
    <property type="match status" value="1"/>
</dbReference>
<dbReference type="InterPro" id="IPR012337">
    <property type="entry name" value="RNaseH-like_sf"/>
</dbReference>
<protein>
    <recommendedName>
        <fullName evidence="6">Integrase catalytic domain-containing protein</fullName>
    </recommendedName>
</protein>
<dbReference type="PANTHER" id="PTHR37984:SF15">
    <property type="entry name" value="INTEGRASE CATALYTIC DOMAIN-CONTAINING PROTEIN"/>
    <property type="match status" value="1"/>
</dbReference>
<name>A0A9Q3GL86_9BASI</name>
<evidence type="ECO:0000259" key="2">
    <source>
        <dbReference type="PROSITE" id="PS50013"/>
    </source>
</evidence>
<organism evidence="4 5">
    <name type="scientific">Austropuccinia psidii MF-1</name>
    <dbReference type="NCBI Taxonomy" id="1389203"/>
    <lineage>
        <taxon>Eukaryota</taxon>
        <taxon>Fungi</taxon>
        <taxon>Dikarya</taxon>
        <taxon>Basidiomycota</taxon>
        <taxon>Pucciniomycotina</taxon>
        <taxon>Pucciniomycetes</taxon>
        <taxon>Pucciniales</taxon>
        <taxon>Sphaerophragmiaceae</taxon>
        <taxon>Austropuccinia</taxon>
    </lineage>
</organism>
<dbReference type="PROSITE" id="PS50994">
    <property type="entry name" value="INTEGRASE"/>
    <property type="match status" value="1"/>
</dbReference>
<feature type="domain" description="Integrase catalytic" evidence="3">
    <location>
        <begin position="29"/>
        <end position="197"/>
    </location>
</feature>
<dbReference type="Proteomes" id="UP000765509">
    <property type="component" value="Unassembled WGS sequence"/>
</dbReference>
<proteinExistence type="predicted"/>
<dbReference type="InterPro" id="IPR036397">
    <property type="entry name" value="RNaseH_sf"/>
</dbReference>
<evidence type="ECO:0000256" key="1">
    <source>
        <dbReference type="ARBA" id="ARBA00022884"/>
    </source>
</evidence>
<dbReference type="GO" id="GO:0006338">
    <property type="term" value="P:chromatin remodeling"/>
    <property type="evidence" value="ECO:0007669"/>
    <property type="project" value="UniProtKB-ARBA"/>
</dbReference>
<sequence length="386" mass="44989">MTQLIKDYVASCQQCSRYKKFGFLKPLPIPNGPWISLSMDFINQLPLSNSFNSILVIVDRFSKMEVFIPKMSSITSLNLAHLFTKNIFSKHGLSSRIINDRGSLLVSSFWTNLCQQLKISRDLSTAYHPEADGQTERVNRIIEQYLWMYFSYHQDDWNTWIPLAEFAYNSSDHSLTKQSLFFTVYGRDPQFESVHITQDTPAGKLSTKIQSVLEDVKRELEVAINRFKRYENESRAGPPVSNPGDMIWLSYKNIKSTRPTKKLSERWLGPFPILNKVSTHSYHLKLPSQWKSIHPVFHISLLEPFKTSTIPNRHQEPPPSIIIEEEEEWEVSQILDSKLKRRKLWYLVEWKGFSKDPERATWEPAKNLKNFHSLYPDKPAPHSSRA</sequence>
<dbReference type="Gene3D" id="2.40.50.40">
    <property type="match status" value="1"/>
</dbReference>
<evidence type="ECO:0000313" key="5">
    <source>
        <dbReference type="Proteomes" id="UP000765509"/>
    </source>
</evidence>
<dbReference type="SUPFAM" id="SSF53098">
    <property type="entry name" value="Ribonuclease H-like"/>
    <property type="match status" value="1"/>
</dbReference>
<dbReference type="InterPro" id="IPR001584">
    <property type="entry name" value="Integrase_cat-core"/>
</dbReference>
<evidence type="ECO:0000313" key="4">
    <source>
        <dbReference type="EMBL" id="MBW0471626.1"/>
    </source>
</evidence>
<dbReference type="InterPro" id="IPR050951">
    <property type="entry name" value="Retrovirus_Pol_polyprotein"/>
</dbReference>
<dbReference type="OrthoDB" id="8014450at2759"/>
<dbReference type="InterPro" id="IPR016197">
    <property type="entry name" value="Chromo-like_dom_sf"/>
</dbReference>
<dbReference type="GO" id="GO:0015074">
    <property type="term" value="P:DNA integration"/>
    <property type="evidence" value="ECO:0007669"/>
    <property type="project" value="InterPro"/>
</dbReference>
<reference evidence="4" key="1">
    <citation type="submission" date="2021-03" db="EMBL/GenBank/DDBJ databases">
        <title>Draft genome sequence of rust myrtle Austropuccinia psidii MF-1, a brazilian biotype.</title>
        <authorList>
            <person name="Quecine M.C."/>
            <person name="Pachon D.M.R."/>
            <person name="Bonatelli M.L."/>
            <person name="Correr F.H."/>
            <person name="Franceschini L.M."/>
            <person name="Leite T.F."/>
            <person name="Margarido G.R.A."/>
            <person name="Almeida C.A."/>
            <person name="Ferrarezi J.A."/>
            <person name="Labate C.A."/>
        </authorList>
    </citation>
    <scope>NUCLEOTIDE SEQUENCE</scope>
    <source>
        <strain evidence="4">MF-1</strain>
    </source>
</reference>
<dbReference type="Pfam" id="PF24626">
    <property type="entry name" value="SH3_Tf2-1"/>
    <property type="match status" value="1"/>
</dbReference>
<accession>A0A9Q3GL86</accession>
<dbReference type="CDD" id="cd00024">
    <property type="entry name" value="CD_CSD"/>
    <property type="match status" value="1"/>
</dbReference>
<dbReference type="AlphaFoldDB" id="A0A9Q3GL86"/>
<dbReference type="Pfam" id="PF00385">
    <property type="entry name" value="Chromo"/>
    <property type="match status" value="1"/>
</dbReference>
<keyword evidence="1" id="KW-0694">RNA-binding</keyword>
<keyword evidence="5" id="KW-1185">Reference proteome</keyword>
<evidence type="ECO:0000259" key="3">
    <source>
        <dbReference type="PROSITE" id="PS50994"/>
    </source>
</evidence>
<gene>
    <name evidence="4" type="ORF">O181_011341</name>
</gene>
<dbReference type="EMBL" id="AVOT02002819">
    <property type="protein sequence ID" value="MBW0471626.1"/>
    <property type="molecule type" value="Genomic_DNA"/>
</dbReference>
<dbReference type="InterPro" id="IPR023780">
    <property type="entry name" value="Chromo_domain"/>
</dbReference>
<feature type="domain" description="Chromo" evidence="2">
    <location>
        <begin position="329"/>
        <end position="386"/>
    </location>
</feature>
<comment type="caution">
    <text evidence="4">The sequence shown here is derived from an EMBL/GenBank/DDBJ whole genome shotgun (WGS) entry which is preliminary data.</text>
</comment>
<evidence type="ECO:0008006" key="6">
    <source>
        <dbReference type="Google" id="ProtNLM"/>
    </source>
</evidence>
<dbReference type="Gene3D" id="3.30.420.10">
    <property type="entry name" value="Ribonuclease H-like superfamily/Ribonuclease H"/>
    <property type="match status" value="1"/>
</dbReference>
<dbReference type="InterPro" id="IPR056924">
    <property type="entry name" value="SH3_Tf2-1"/>
</dbReference>
<dbReference type="PANTHER" id="PTHR37984">
    <property type="entry name" value="PROTEIN CBG26694"/>
    <property type="match status" value="1"/>
</dbReference>
<dbReference type="PROSITE" id="PS50013">
    <property type="entry name" value="CHROMO_2"/>
    <property type="match status" value="1"/>
</dbReference>
<dbReference type="GO" id="GO:0005634">
    <property type="term" value="C:nucleus"/>
    <property type="evidence" value="ECO:0007669"/>
    <property type="project" value="UniProtKB-ARBA"/>
</dbReference>